<evidence type="ECO:0000313" key="3">
    <source>
        <dbReference type="Proteomes" id="UP000664417"/>
    </source>
</evidence>
<sequence length="144" mass="15575">MKTFKIMSLLFVLSSVFSAFAGSGKAIVPMWYSHTSQVTALYISNIAGNDVDVTVTFYKKDGTVATSTITQNNWINSNLSIAANTTANIIITSTTEEYGYAVIEWVNRGSDDDTIALVAHGFWGKALSTKESGYAIPVNDGKPF</sequence>
<evidence type="ECO:0000256" key="1">
    <source>
        <dbReference type="SAM" id="SignalP"/>
    </source>
</evidence>
<proteinExistence type="predicted"/>
<keyword evidence="3" id="KW-1185">Reference proteome</keyword>
<dbReference type="AlphaFoldDB" id="A0A8J7QBP8"/>
<dbReference type="RefSeq" id="WP_207857567.1">
    <property type="nucleotide sequence ID" value="NZ_JAFREP010000004.1"/>
</dbReference>
<reference evidence="2" key="1">
    <citation type="submission" date="2021-03" db="EMBL/GenBank/DDBJ databases">
        <authorList>
            <person name="Wang G."/>
        </authorList>
    </citation>
    <scope>NUCLEOTIDE SEQUENCE</scope>
    <source>
        <strain evidence="2">KCTC 12899</strain>
    </source>
</reference>
<keyword evidence="1" id="KW-0732">Signal</keyword>
<name>A0A8J7QBP8_9BACT</name>
<evidence type="ECO:0000313" key="2">
    <source>
        <dbReference type="EMBL" id="MBO1318011.1"/>
    </source>
</evidence>
<feature type="signal peptide" evidence="1">
    <location>
        <begin position="1"/>
        <end position="21"/>
    </location>
</feature>
<gene>
    <name evidence="2" type="ORF">J3U88_06015</name>
</gene>
<comment type="caution">
    <text evidence="2">The sequence shown here is derived from an EMBL/GenBank/DDBJ whole genome shotgun (WGS) entry which is preliminary data.</text>
</comment>
<dbReference type="Proteomes" id="UP000664417">
    <property type="component" value="Unassembled WGS sequence"/>
</dbReference>
<dbReference type="EMBL" id="JAFREP010000004">
    <property type="protein sequence ID" value="MBO1318011.1"/>
    <property type="molecule type" value="Genomic_DNA"/>
</dbReference>
<feature type="chain" id="PRO_5035198223" evidence="1">
    <location>
        <begin position="22"/>
        <end position="144"/>
    </location>
</feature>
<protein>
    <submittedName>
        <fullName evidence="2">Uncharacterized protein</fullName>
    </submittedName>
</protein>
<accession>A0A8J7QBP8</accession>
<organism evidence="2 3">
    <name type="scientific">Acanthopleuribacter pedis</name>
    <dbReference type="NCBI Taxonomy" id="442870"/>
    <lineage>
        <taxon>Bacteria</taxon>
        <taxon>Pseudomonadati</taxon>
        <taxon>Acidobacteriota</taxon>
        <taxon>Holophagae</taxon>
        <taxon>Acanthopleuribacterales</taxon>
        <taxon>Acanthopleuribacteraceae</taxon>
        <taxon>Acanthopleuribacter</taxon>
    </lineage>
</organism>